<evidence type="ECO:0000313" key="2">
    <source>
        <dbReference type="EMBL" id="MBO2029619.1"/>
    </source>
</evidence>
<evidence type="ECO:0000313" key="3">
    <source>
        <dbReference type="Proteomes" id="UP000664620"/>
    </source>
</evidence>
<evidence type="ECO:0000256" key="1">
    <source>
        <dbReference type="SAM" id="MobiDB-lite"/>
    </source>
</evidence>
<dbReference type="Proteomes" id="UP000664620">
    <property type="component" value="Unassembled WGS sequence"/>
</dbReference>
<name>A0A939SSP7_KLEPN</name>
<accession>A0A939SSP7</accession>
<comment type="caution">
    <text evidence="2">The sequence shown here is derived from an EMBL/GenBank/DDBJ whole genome shotgun (WGS) entry which is preliminary data.</text>
</comment>
<organism evidence="2 3">
    <name type="scientific">Klebsiella pneumoniae</name>
    <dbReference type="NCBI Taxonomy" id="573"/>
    <lineage>
        <taxon>Bacteria</taxon>
        <taxon>Pseudomonadati</taxon>
        <taxon>Pseudomonadota</taxon>
        <taxon>Gammaproteobacteria</taxon>
        <taxon>Enterobacterales</taxon>
        <taxon>Enterobacteriaceae</taxon>
        <taxon>Klebsiella/Raoultella group</taxon>
        <taxon>Klebsiella</taxon>
        <taxon>Klebsiella pneumoniae complex</taxon>
    </lineage>
</organism>
<sequence>MRYRPAAPPFGHIGQPAKPQRHIPNQTQPAVFWRAFACALAGCAKARQAAFGEVWAPSLPQSARLLPASPAR</sequence>
<feature type="region of interest" description="Disordered" evidence="1">
    <location>
        <begin position="1"/>
        <end position="23"/>
    </location>
</feature>
<gene>
    <name evidence="2" type="ORF">J4734_24935</name>
</gene>
<dbReference type="EMBL" id="JAGETO010000154">
    <property type="protein sequence ID" value="MBO2029619.1"/>
    <property type="molecule type" value="Genomic_DNA"/>
</dbReference>
<dbReference type="AlphaFoldDB" id="A0A939SSP7"/>
<proteinExistence type="predicted"/>
<reference evidence="2" key="1">
    <citation type="submission" date="2021-03" db="EMBL/GenBank/DDBJ databases">
        <title>Molecular epidemiology and mechanisms of colistin and carbapenem resistance in Enterobacteriaceae from clinical isolates, the environment and porcine samples in Pretoria, South Africa.</title>
        <authorList>
            <person name="Bogoshi D."/>
            <person name="Mbelle N.M."/>
            <person name="Naidoo V."/>
            <person name="Osei Sekyere J."/>
        </authorList>
    </citation>
    <scope>NUCLEOTIDE SEQUENCE</scope>
    <source>
        <strain evidence="2">C034</strain>
    </source>
</reference>
<protein>
    <submittedName>
        <fullName evidence="2">Uncharacterized protein</fullName>
    </submittedName>
</protein>